<evidence type="ECO:0000259" key="1">
    <source>
        <dbReference type="Pfam" id="PF05685"/>
    </source>
</evidence>
<feature type="domain" description="Putative restriction endonuclease" evidence="1">
    <location>
        <begin position="14"/>
        <end position="173"/>
    </location>
</feature>
<dbReference type="InterPro" id="IPR008538">
    <property type="entry name" value="Uma2"/>
</dbReference>
<proteinExistence type="predicted"/>
<reference evidence="2 3" key="1">
    <citation type="submission" date="2007-03" db="EMBL/GenBank/DDBJ databases">
        <authorList>
            <person name="Stal L."/>
            <person name="Ferriera S."/>
            <person name="Johnson J."/>
            <person name="Kravitz S."/>
            <person name="Beeson K."/>
            <person name="Sutton G."/>
            <person name="Rogers Y.-H."/>
            <person name="Friedman R."/>
            <person name="Frazier M."/>
            <person name="Venter J.C."/>
        </authorList>
    </citation>
    <scope>NUCLEOTIDE SEQUENCE [LARGE SCALE GENOMIC DNA]</scope>
    <source>
        <strain evidence="2 3">CCY0110</strain>
    </source>
</reference>
<evidence type="ECO:0000313" key="2">
    <source>
        <dbReference type="EMBL" id="EAZ92417.1"/>
    </source>
</evidence>
<keyword evidence="3" id="KW-1185">Reference proteome</keyword>
<dbReference type="PANTHER" id="PTHR34107">
    <property type="entry name" value="SLL0198 PROTEIN-RELATED"/>
    <property type="match status" value="1"/>
</dbReference>
<name>A3ILW1_9CHRO</name>
<dbReference type="SUPFAM" id="SSF52980">
    <property type="entry name" value="Restriction endonuclease-like"/>
    <property type="match status" value="1"/>
</dbReference>
<dbReference type="Gene3D" id="3.90.1570.10">
    <property type="entry name" value="tt1808, chain A"/>
    <property type="match status" value="1"/>
</dbReference>
<protein>
    <recommendedName>
        <fullName evidence="1">Putative restriction endonuclease domain-containing protein</fullName>
    </recommendedName>
</protein>
<dbReference type="CDD" id="cd06260">
    <property type="entry name" value="DUF820-like"/>
    <property type="match status" value="1"/>
</dbReference>
<dbReference type="InterPro" id="IPR011335">
    <property type="entry name" value="Restrct_endonuc-II-like"/>
</dbReference>
<dbReference type="PANTHER" id="PTHR34107:SF2">
    <property type="entry name" value="SLL0888 PROTEIN"/>
    <property type="match status" value="1"/>
</dbReference>
<dbReference type="EMBL" id="AAXW01000006">
    <property type="protein sequence ID" value="EAZ92417.1"/>
    <property type="molecule type" value="Genomic_DNA"/>
</dbReference>
<dbReference type="eggNOG" id="COG4636">
    <property type="taxonomic scope" value="Bacteria"/>
</dbReference>
<dbReference type="AlphaFoldDB" id="A3ILW1"/>
<organism evidence="2 3">
    <name type="scientific">Crocosphaera chwakensis CCY0110</name>
    <dbReference type="NCBI Taxonomy" id="391612"/>
    <lineage>
        <taxon>Bacteria</taxon>
        <taxon>Bacillati</taxon>
        <taxon>Cyanobacteriota</taxon>
        <taxon>Cyanophyceae</taxon>
        <taxon>Oscillatoriophycideae</taxon>
        <taxon>Chroococcales</taxon>
        <taxon>Aphanothecaceae</taxon>
        <taxon>Crocosphaera</taxon>
        <taxon>Crocosphaera chwakensis</taxon>
    </lineage>
</organism>
<dbReference type="Proteomes" id="UP000003781">
    <property type="component" value="Unassembled WGS sequence"/>
</dbReference>
<comment type="caution">
    <text evidence="2">The sequence shown here is derived from an EMBL/GenBank/DDBJ whole genome shotgun (WGS) entry which is preliminary data.</text>
</comment>
<gene>
    <name evidence="2" type="ORF">CY0110_01789</name>
</gene>
<dbReference type="InterPro" id="IPR012296">
    <property type="entry name" value="Nuclease_put_TT1808"/>
</dbReference>
<evidence type="ECO:0000313" key="3">
    <source>
        <dbReference type="Proteomes" id="UP000003781"/>
    </source>
</evidence>
<accession>A3ILW1</accession>
<sequence>MIEAKIAPNLMTFSEFLDWKPENSRYELHKGVVIEIQPKGKHEEISGFLAVEFACLFRQKNLDYFLPKQAIVKVLNENTGYLPDVLVVDRNVLEEEPLWEKYSTLTKGKSIPLVIEIVSSNWRDDYLTKLRDYEEIGINEYWIVDYLGIGGSRYIGNPKKPTISIYNLIDGEY</sequence>
<dbReference type="Pfam" id="PF05685">
    <property type="entry name" value="Uma2"/>
    <property type="match status" value="1"/>
</dbReference>